<dbReference type="OrthoDB" id="78437at2759"/>
<feature type="compositionally biased region" description="Basic residues" evidence="1">
    <location>
        <begin position="57"/>
        <end position="71"/>
    </location>
</feature>
<organism evidence="2 3">
    <name type="scientific">Arctia plantaginis</name>
    <name type="common">Wood tiger moth</name>
    <name type="synonym">Phalaena plantaginis</name>
    <dbReference type="NCBI Taxonomy" id="874455"/>
    <lineage>
        <taxon>Eukaryota</taxon>
        <taxon>Metazoa</taxon>
        <taxon>Ecdysozoa</taxon>
        <taxon>Arthropoda</taxon>
        <taxon>Hexapoda</taxon>
        <taxon>Insecta</taxon>
        <taxon>Pterygota</taxon>
        <taxon>Neoptera</taxon>
        <taxon>Endopterygota</taxon>
        <taxon>Lepidoptera</taxon>
        <taxon>Glossata</taxon>
        <taxon>Ditrysia</taxon>
        <taxon>Noctuoidea</taxon>
        <taxon>Erebidae</taxon>
        <taxon>Arctiinae</taxon>
        <taxon>Arctia</taxon>
    </lineage>
</organism>
<feature type="region of interest" description="Disordered" evidence="1">
    <location>
        <begin position="1"/>
        <end position="156"/>
    </location>
</feature>
<gene>
    <name evidence="2" type="ORF">APLA_LOCUS16928</name>
</gene>
<evidence type="ECO:0000313" key="2">
    <source>
        <dbReference type="EMBL" id="CAB3260132.1"/>
    </source>
</evidence>
<reference evidence="2 3" key="1">
    <citation type="submission" date="2020-04" db="EMBL/GenBank/DDBJ databases">
        <authorList>
            <person name="Wallbank WR R."/>
            <person name="Pardo Diaz C."/>
            <person name="Kozak K."/>
            <person name="Martin S."/>
            <person name="Jiggins C."/>
            <person name="Moest M."/>
            <person name="Warren A I."/>
            <person name="Byers J.R.P. K."/>
            <person name="Montejo-Kovacevich G."/>
            <person name="Yen C E."/>
        </authorList>
    </citation>
    <scope>NUCLEOTIDE SEQUENCE [LARGE SCALE GENOMIC DNA]</scope>
</reference>
<name>A0A8S1BKN3_ARCPL</name>
<feature type="compositionally biased region" description="Gly residues" evidence="1">
    <location>
        <begin position="24"/>
        <end position="42"/>
    </location>
</feature>
<feature type="region of interest" description="Disordered" evidence="1">
    <location>
        <begin position="232"/>
        <end position="253"/>
    </location>
</feature>
<feature type="compositionally biased region" description="Basic and acidic residues" evidence="1">
    <location>
        <begin position="236"/>
        <end position="253"/>
    </location>
</feature>
<dbReference type="Proteomes" id="UP000494256">
    <property type="component" value="Unassembled WGS sequence"/>
</dbReference>
<dbReference type="EMBL" id="CADEBD010000793">
    <property type="protein sequence ID" value="CAB3260132.1"/>
    <property type="molecule type" value="Genomic_DNA"/>
</dbReference>
<comment type="caution">
    <text evidence="2">The sequence shown here is derived from an EMBL/GenBank/DDBJ whole genome shotgun (WGS) entry which is preliminary data.</text>
</comment>
<proteinExistence type="predicted"/>
<evidence type="ECO:0000256" key="1">
    <source>
        <dbReference type="SAM" id="MobiDB-lite"/>
    </source>
</evidence>
<evidence type="ECO:0000313" key="3">
    <source>
        <dbReference type="Proteomes" id="UP000494256"/>
    </source>
</evidence>
<dbReference type="AlphaFoldDB" id="A0A8S1BKN3"/>
<accession>A0A8S1BKN3</accession>
<protein>
    <submittedName>
        <fullName evidence="2">Uncharacterized protein</fullName>
    </submittedName>
</protein>
<sequence>METSRGHGTSRGKARGPAHPWLGGLRGAGRRGGPWVGAGRGGLRPAAGGRPPGPARAPRRRATVRAARRPGPRGGRAESSPPPGEAGTPPALGRAAQRGDDAWARPGPAPAPGGRRGPAGGGGAAGPGRSSPRSVAVAPWRPGGGPTRGLGVVPGLEEEVGWRAEKGLEACAGGGDTPCGRPFGGGGPCLGPRLSRHPLSARECPRRRGATSCFQRPRSFLIERAGLETHPGLRVSRGDDVRLNRVEHGGGPP</sequence>
<feature type="compositionally biased region" description="Gly residues" evidence="1">
    <location>
        <begin position="114"/>
        <end position="126"/>
    </location>
</feature>